<dbReference type="Proteomes" id="UP000075809">
    <property type="component" value="Unassembled WGS sequence"/>
</dbReference>
<evidence type="ECO:0000313" key="2">
    <source>
        <dbReference type="Proteomes" id="UP000075809"/>
    </source>
</evidence>
<keyword evidence="2" id="KW-1185">Reference proteome</keyword>
<dbReference type="EMBL" id="KQ982638">
    <property type="protein sequence ID" value="KYQ53299.1"/>
    <property type="molecule type" value="Genomic_DNA"/>
</dbReference>
<evidence type="ECO:0000313" key="1">
    <source>
        <dbReference type="EMBL" id="KYQ53299.1"/>
    </source>
</evidence>
<feature type="non-terminal residue" evidence="1">
    <location>
        <position position="1"/>
    </location>
</feature>
<reference evidence="1 2" key="1">
    <citation type="submission" date="2015-09" db="EMBL/GenBank/DDBJ databases">
        <title>Trachymyrmex zeteki WGS genome.</title>
        <authorList>
            <person name="Nygaard S."/>
            <person name="Hu H."/>
            <person name="Boomsma J."/>
            <person name="Zhang G."/>
        </authorList>
    </citation>
    <scope>NUCLEOTIDE SEQUENCE [LARGE SCALE GENOMIC DNA]</scope>
    <source>
        <strain evidence="1">Tzet28-1</strain>
        <tissue evidence="1">Whole body</tissue>
    </source>
</reference>
<protein>
    <submittedName>
        <fullName evidence="1">Uncharacterized protein</fullName>
    </submittedName>
</protein>
<accession>A0A151WZK1</accession>
<dbReference type="AlphaFoldDB" id="A0A151WZK1"/>
<name>A0A151WZK1_9HYME</name>
<proteinExistence type="predicted"/>
<dbReference type="STRING" id="64791.A0A151WZK1"/>
<gene>
    <name evidence="1" type="ORF">ALC60_07588</name>
</gene>
<sequence>LPEVFNQMKEYINELSTDKTCLANFIQNDLWLKKYATKYIDKNVFPLFLYFDEFKVGNALGSYAGEQKLKGIYASLTCLPPYLVAKLENIFVSLIFHSNCRICSATNVQCQNMIVEDRKLIRTFQSYENDLLKNDFPITGIRESCLIKCKISITENKAVDMMHDFSEGIATYTVAKVLETMIREKILSLGIINNRIEAFPYNDIEKSNKLRPLYFTQSKQGGQKLKVKQHQKCFVAPYTIAIRHQLQLCYRKEMSSSVTDNVLFE</sequence>
<organism evidence="1 2">
    <name type="scientific">Mycetomoellerius zeteki</name>
    <dbReference type="NCBI Taxonomy" id="64791"/>
    <lineage>
        <taxon>Eukaryota</taxon>
        <taxon>Metazoa</taxon>
        <taxon>Ecdysozoa</taxon>
        <taxon>Arthropoda</taxon>
        <taxon>Hexapoda</taxon>
        <taxon>Insecta</taxon>
        <taxon>Pterygota</taxon>
        <taxon>Neoptera</taxon>
        <taxon>Endopterygota</taxon>
        <taxon>Hymenoptera</taxon>
        <taxon>Apocrita</taxon>
        <taxon>Aculeata</taxon>
        <taxon>Formicoidea</taxon>
        <taxon>Formicidae</taxon>
        <taxon>Myrmicinae</taxon>
        <taxon>Mycetomoellerius</taxon>
    </lineage>
</organism>